<keyword evidence="2" id="KW-1185">Reference proteome</keyword>
<name>A0A183DMB8_9BILA</name>
<dbReference type="AlphaFoldDB" id="A0A183DMB8"/>
<evidence type="ECO:0000313" key="2">
    <source>
        <dbReference type="Proteomes" id="UP000271098"/>
    </source>
</evidence>
<dbReference type="EMBL" id="UYRT01034392">
    <property type="protein sequence ID" value="VDK78515.1"/>
    <property type="molecule type" value="Genomic_DNA"/>
</dbReference>
<sequence length="82" mass="9128">MDNFDRYRCIFQRYSPDNDSDVSSSPVTVRAFASKISPPLSTTTTATSETEIIEVVKEGKKADLSQFELLSVIGQVKFAFLC</sequence>
<reference evidence="3" key="1">
    <citation type="submission" date="2016-06" db="UniProtKB">
        <authorList>
            <consortium name="WormBaseParasite"/>
        </authorList>
    </citation>
    <scope>IDENTIFICATION</scope>
</reference>
<dbReference type="Proteomes" id="UP000271098">
    <property type="component" value="Unassembled WGS sequence"/>
</dbReference>
<proteinExistence type="predicted"/>
<reference evidence="1 2" key="2">
    <citation type="submission" date="2018-11" db="EMBL/GenBank/DDBJ databases">
        <authorList>
            <consortium name="Pathogen Informatics"/>
        </authorList>
    </citation>
    <scope>NUCLEOTIDE SEQUENCE [LARGE SCALE GENOMIC DNA]</scope>
</reference>
<accession>A0A183DMB8</accession>
<evidence type="ECO:0000313" key="3">
    <source>
        <dbReference type="WBParaSite" id="GPUH_0000987001-mRNA-1"/>
    </source>
</evidence>
<organism evidence="3">
    <name type="scientific">Gongylonema pulchrum</name>
    <dbReference type="NCBI Taxonomy" id="637853"/>
    <lineage>
        <taxon>Eukaryota</taxon>
        <taxon>Metazoa</taxon>
        <taxon>Ecdysozoa</taxon>
        <taxon>Nematoda</taxon>
        <taxon>Chromadorea</taxon>
        <taxon>Rhabditida</taxon>
        <taxon>Spirurina</taxon>
        <taxon>Spiruromorpha</taxon>
        <taxon>Spiruroidea</taxon>
        <taxon>Gongylonematidae</taxon>
        <taxon>Gongylonema</taxon>
    </lineage>
</organism>
<gene>
    <name evidence="1" type="ORF">GPUH_LOCUS9857</name>
</gene>
<evidence type="ECO:0000313" key="1">
    <source>
        <dbReference type="EMBL" id="VDK78515.1"/>
    </source>
</evidence>
<dbReference type="WBParaSite" id="GPUH_0000987001-mRNA-1">
    <property type="protein sequence ID" value="GPUH_0000987001-mRNA-1"/>
    <property type="gene ID" value="GPUH_0000987001"/>
</dbReference>
<protein>
    <submittedName>
        <fullName evidence="1 3">Uncharacterized protein</fullName>
    </submittedName>
</protein>